<accession>A0A941F4N7</accession>
<evidence type="ECO:0000313" key="2">
    <source>
        <dbReference type="EMBL" id="MBR8536364.1"/>
    </source>
</evidence>
<evidence type="ECO:0000313" key="3">
    <source>
        <dbReference type="Proteomes" id="UP000679220"/>
    </source>
</evidence>
<protein>
    <submittedName>
        <fullName evidence="2">DUF4249 domain-containing protein</fullName>
    </submittedName>
</protein>
<dbReference type="AlphaFoldDB" id="A0A941F4N7"/>
<proteinExistence type="predicted"/>
<dbReference type="Proteomes" id="UP000679220">
    <property type="component" value="Unassembled WGS sequence"/>
</dbReference>
<evidence type="ECO:0000256" key="1">
    <source>
        <dbReference type="SAM" id="SignalP"/>
    </source>
</evidence>
<comment type="caution">
    <text evidence="2">The sequence shown here is derived from an EMBL/GenBank/DDBJ whole genome shotgun (WGS) entry which is preliminary data.</text>
</comment>
<feature type="signal peptide" evidence="1">
    <location>
        <begin position="1"/>
        <end position="22"/>
    </location>
</feature>
<dbReference type="Pfam" id="PF14054">
    <property type="entry name" value="DUF4249"/>
    <property type="match status" value="1"/>
</dbReference>
<sequence>MKTTKKYIFGLSYLLIISLVFASCEEVIDITLNDAEPKLTMDGVINLNSAATVKLSYTTSYFADEPPIYETNATIKITNKRGISEILSHVGNGYYIGQSLLGEVGIEYELSVVVDGKIHAGNSRLMTPTQIVDLSYTKFDGFGSSNDEDEYNLEIVLKNNPQEDNYYLVKYYLNGSDKEETYSLWSHEFFPNDELIEFSPLRFSFTKDDFVTVKAYSIDEGTYDYYSQLDEIIDQRGGGSSTPFNPTSNLGKDILGYFRAWSFDEKSIQVEDN</sequence>
<dbReference type="InterPro" id="IPR025345">
    <property type="entry name" value="DUF4249"/>
</dbReference>
<dbReference type="EMBL" id="JAGTAR010000018">
    <property type="protein sequence ID" value="MBR8536364.1"/>
    <property type="molecule type" value="Genomic_DNA"/>
</dbReference>
<gene>
    <name evidence="2" type="ORF">KDU71_12400</name>
</gene>
<dbReference type="RefSeq" id="WP_212191395.1">
    <property type="nucleotide sequence ID" value="NZ_JAGTAR010000018.1"/>
</dbReference>
<keyword evidence="1" id="KW-0732">Signal</keyword>
<dbReference type="PROSITE" id="PS51257">
    <property type="entry name" value="PROKAR_LIPOPROTEIN"/>
    <property type="match status" value="1"/>
</dbReference>
<organism evidence="2 3">
    <name type="scientific">Carboxylicivirga sediminis</name>
    <dbReference type="NCBI Taxonomy" id="2006564"/>
    <lineage>
        <taxon>Bacteria</taxon>
        <taxon>Pseudomonadati</taxon>
        <taxon>Bacteroidota</taxon>
        <taxon>Bacteroidia</taxon>
        <taxon>Marinilabiliales</taxon>
        <taxon>Marinilabiliaceae</taxon>
        <taxon>Carboxylicivirga</taxon>
    </lineage>
</organism>
<reference evidence="2" key="1">
    <citation type="journal article" date="2018" name="Int. J. Syst. Evol. Microbiol.">
        <title>Carboxylicivirga sediminis sp. nov., isolated from coastal sediment.</title>
        <authorList>
            <person name="Wang F.Q."/>
            <person name="Ren L.H."/>
            <person name="Zou R.J."/>
            <person name="Sun Y.Z."/>
            <person name="Liu X.J."/>
            <person name="Jiang F."/>
            <person name="Liu L.J."/>
        </authorList>
    </citation>
    <scope>NUCLEOTIDE SEQUENCE</scope>
    <source>
        <strain evidence="2">JR1</strain>
    </source>
</reference>
<name>A0A941F4N7_9BACT</name>
<keyword evidence="3" id="KW-1185">Reference proteome</keyword>
<feature type="chain" id="PRO_5037945739" evidence="1">
    <location>
        <begin position="23"/>
        <end position="273"/>
    </location>
</feature>
<reference evidence="2" key="2">
    <citation type="submission" date="2021-04" db="EMBL/GenBank/DDBJ databases">
        <authorList>
            <person name="Zhang T."/>
            <person name="Zhang Y."/>
            <person name="Lu D."/>
            <person name="Zuo D."/>
            <person name="Du Z."/>
        </authorList>
    </citation>
    <scope>NUCLEOTIDE SEQUENCE</scope>
    <source>
        <strain evidence="2">JR1</strain>
    </source>
</reference>